<name>A0ABU8IW32_9BURK</name>
<keyword evidence="2" id="KW-0238">DNA-binding</keyword>
<dbReference type="Pfam" id="PF09339">
    <property type="entry name" value="HTH_IclR"/>
    <property type="match status" value="1"/>
</dbReference>
<keyword evidence="3" id="KW-0804">Transcription</keyword>
<accession>A0ABU8IW32</accession>
<dbReference type="InterPro" id="IPR014757">
    <property type="entry name" value="Tscrpt_reg_IclR_C"/>
</dbReference>
<dbReference type="SUPFAM" id="SSF55781">
    <property type="entry name" value="GAF domain-like"/>
    <property type="match status" value="1"/>
</dbReference>
<evidence type="ECO:0000259" key="5">
    <source>
        <dbReference type="PROSITE" id="PS51078"/>
    </source>
</evidence>
<feature type="domain" description="IclR-ED" evidence="5">
    <location>
        <begin position="74"/>
        <end position="257"/>
    </location>
</feature>
<dbReference type="Proteomes" id="UP001386437">
    <property type="component" value="Unassembled WGS sequence"/>
</dbReference>
<dbReference type="Gene3D" id="3.30.450.40">
    <property type="match status" value="1"/>
</dbReference>
<reference evidence="6 7" key="1">
    <citation type="journal article" date="2022" name="Arch. Microbiol.">
        <title>Paraburkholderia bengalensis sp. nov. isolated from roots of Oryza sativa, IR64.</title>
        <authorList>
            <person name="Nag P."/>
            <person name="Mondal N."/>
            <person name="Sarkar J."/>
            <person name="Das S."/>
        </authorList>
    </citation>
    <scope>NUCLEOTIDE SEQUENCE [LARGE SCALE GENOMIC DNA]</scope>
    <source>
        <strain evidence="6 7">IR64_4_BI</strain>
    </source>
</reference>
<keyword evidence="1" id="KW-0805">Transcription regulation</keyword>
<dbReference type="InterPro" id="IPR050707">
    <property type="entry name" value="HTH_MetabolicPath_Reg"/>
</dbReference>
<protein>
    <submittedName>
        <fullName evidence="6">IclR family transcriptional regulator</fullName>
    </submittedName>
</protein>
<dbReference type="InterPro" id="IPR036388">
    <property type="entry name" value="WH-like_DNA-bd_sf"/>
</dbReference>
<dbReference type="InterPro" id="IPR005471">
    <property type="entry name" value="Tscrpt_reg_IclR_N"/>
</dbReference>
<evidence type="ECO:0000259" key="4">
    <source>
        <dbReference type="PROSITE" id="PS51077"/>
    </source>
</evidence>
<evidence type="ECO:0000256" key="2">
    <source>
        <dbReference type="ARBA" id="ARBA00023125"/>
    </source>
</evidence>
<dbReference type="InterPro" id="IPR029016">
    <property type="entry name" value="GAF-like_dom_sf"/>
</dbReference>
<comment type="caution">
    <text evidence="6">The sequence shown here is derived from an EMBL/GenBank/DDBJ whole genome shotgun (WGS) entry which is preliminary data.</text>
</comment>
<dbReference type="PANTHER" id="PTHR30136">
    <property type="entry name" value="HELIX-TURN-HELIX TRANSCRIPTIONAL REGULATOR, ICLR FAMILY"/>
    <property type="match status" value="1"/>
</dbReference>
<dbReference type="PROSITE" id="PS51077">
    <property type="entry name" value="HTH_ICLR"/>
    <property type="match status" value="1"/>
</dbReference>
<dbReference type="RefSeq" id="WP_336599637.1">
    <property type="nucleotide sequence ID" value="NZ_JACFYJ010000036.1"/>
</dbReference>
<dbReference type="EMBL" id="JACFYJ010000036">
    <property type="protein sequence ID" value="MEI5999608.1"/>
    <property type="molecule type" value="Genomic_DNA"/>
</dbReference>
<dbReference type="PANTHER" id="PTHR30136:SF35">
    <property type="entry name" value="HTH-TYPE TRANSCRIPTIONAL REGULATOR RV1719"/>
    <property type="match status" value="1"/>
</dbReference>
<sequence length="266" mass="28910">MLLEDESNGVVKSADRVLDVIELLARWGREMSHTEIADTLEIPKSSLTKLLKNLTARGFVEFVPLTKGYRLGEALIRLSEQSTHSRSLINCAQPVLSEITQQTLESCALNQLKGDQVEVVATVTSPQRLVSHLRLGDLAPLYAVSGGKVILAFLPDQMRSEYMKTVKMQAITPATMTTKKVLLAQIETIRQSGVAYSMEEYTPGIVGVGVPVLSSSGFPLGSLNVAIPSVRYSEKVGARAAAILRSSAERIRRRYISANGEGARGI</sequence>
<evidence type="ECO:0000313" key="6">
    <source>
        <dbReference type="EMBL" id="MEI5999608.1"/>
    </source>
</evidence>
<dbReference type="InterPro" id="IPR036390">
    <property type="entry name" value="WH_DNA-bd_sf"/>
</dbReference>
<dbReference type="Pfam" id="PF01614">
    <property type="entry name" value="IclR_C"/>
    <property type="match status" value="1"/>
</dbReference>
<organism evidence="6 7">
    <name type="scientific">Paraburkholderia bengalensis</name>
    <dbReference type="NCBI Taxonomy" id="2747562"/>
    <lineage>
        <taxon>Bacteria</taxon>
        <taxon>Pseudomonadati</taxon>
        <taxon>Pseudomonadota</taxon>
        <taxon>Betaproteobacteria</taxon>
        <taxon>Burkholderiales</taxon>
        <taxon>Burkholderiaceae</taxon>
        <taxon>Paraburkholderia</taxon>
    </lineage>
</organism>
<gene>
    <name evidence="6" type="ORF">H3V53_21085</name>
</gene>
<dbReference type="SMART" id="SM00346">
    <property type="entry name" value="HTH_ICLR"/>
    <property type="match status" value="1"/>
</dbReference>
<proteinExistence type="predicted"/>
<evidence type="ECO:0000313" key="7">
    <source>
        <dbReference type="Proteomes" id="UP001386437"/>
    </source>
</evidence>
<feature type="domain" description="HTH iclR-type" evidence="4">
    <location>
        <begin position="11"/>
        <end position="73"/>
    </location>
</feature>
<evidence type="ECO:0000256" key="1">
    <source>
        <dbReference type="ARBA" id="ARBA00023015"/>
    </source>
</evidence>
<dbReference type="Gene3D" id="1.10.10.10">
    <property type="entry name" value="Winged helix-like DNA-binding domain superfamily/Winged helix DNA-binding domain"/>
    <property type="match status" value="1"/>
</dbReference>
<dbReference type="SUPFAM" id="SSF46785">
    <property type="entry name" value="Winged helix' DNA-binding domain"/>
    <property type="match status" value="1"/>
</dbReference>
<evidence type="ECO:0000256" key="3">
    <source>
        <dbReference type="ARBA" id="ARBA00023163"/>
    </source>
</evidence>
<keyword evidence="7" id="KW-1185">Reference proteome</keyword>
<dbReference type="PROSITE" id="PS51078">
    <property type="entry name" value="ICLR_ED"/>
    <property type="match status" value="1"/>
</dbReference>